<evidence type="ECO:0000259" key="1">
    <source>
        <dbReference type="Pfam" id="PF14082"/>
    </source>
</evidence>
<reference evidence="2 3" key="1">
    <citation type="submission" date="2021-08" db="EMBL/GenBank/DDBJ databases">
        <title>The genome sequence of Chitinophaga sp. B61.</title>
        <authorList>
            <person name="Zhang X."/>
        </authorList>
    </citation>
    <scope>NUCLEOTIDE SEQUENCE [LARGE SCALE GENOMIC DNA]</scope>
    <source>
        <strain evidence="2 3">B61</strain>
    </source>
</reference>
<dbReference type="InterPro" id="IPR025359">
    <property type="entry name" value="SduA_C"/>
</dbReference>
<dbReference type="Proteomes" id="UP000812961">
    <property type="component" value="Unassembled WGS sequence"/>
</dbReference>
<protein>
    <submittedName>
        <fullName evidence="2">DUF4263 domain-containing protein</fullName>
    </submittedName>
</protein>
<evidence type="ECO:0000313" key="3">
    <source>
        <dbReference type="Proteomes" id="UP000812961"/>
    </source>
</evidence>
<sequence>MSIQYDKEILSNSNYTLKVNFSGIKDSIATAENLKMSIYSYSKTGAPLFSETLNYDQIKLLYHHLEQISIIRDSSSTISGKFIESSSEIGELVAKLGLNSKTNLLKSLLITLDKDEKISNILSALSDLEVDTLFAYQRCHDWKKEIENLQKLLELEDAGNIVQEINRHPDLHKYSAGQPEKIFQNWIDKNHLWIFGVEYVKKHDVRQISLYSEGDLLMESIDGFLDLIELKRPSNAIFGKVDVSHKSYYPSSDLSKVIGQCLYYLQKMDDIKLNLEKEYKIKIIRPRIKIITGRTNNYTDDQYSALRMLNCSLNNIEIISYDSLIKYGEKMIACYT</sequence>
<organism evidence="2 3">
    <name type="scientific">Chitinophaga rhizophila</name>
    <dbReference type="NCBI Taxonomy" id="2866212"/>
    <lineage>
        <taxon>Bacteria</taxon>
        <taxon>Pseudomonadati</taxon>
        <taxon>Bacteroidota</taxon>
        <taxon>Chitinophagia</taxon>
        <taxon>Chitinophagales</taxon>
        <taxon>Chitinophagaceae</taxon>
        <taxon>Chitinophaga</taxon>
    </lineage>
</organism>
<gene>
    <name evidence="2" type="ORF">K1Y79_25640</name>
</gene>
<dbReference type="EMBL" id="JAICCF010000005">
    <property type="protein sequence ID" value="MBW8687747.1"/>
    <property type="molecule type" value="Genomic_DNA"/>
</dbReference>
<comment type="caution">
    <text evidence="2">The sequence shown here is derived from an EMBL/GenBank/DDBJ whole genome shotgun (WGS) entry which is preliminary data.</text>
</comment>
<proteinExistence type="predicted"/>
<dbReference type="Pfam" id="PF14082">
    <property type="entry name" value="SduA_C"/>
    <property type="match status" value="1"/>
</dbReference>
<dbReference type="RefSeq" id="WP_220253069.1">
    <property type="nucleotide sequence ID" value="NZ_JAICCF010000005.1"/>
</dbReference>
<name>A0ABS7GJ50_9BACT</name>
<keyword evidence="3" id="KW-1185">Reference proteome</keyword>
<feature type="domain" description="Shedu protein SduA C-terminal" evidence="1">
    <location>
        <begin position="179"/>
        <end position="325"/>
    </location>
</feature>
<accession>A0ABS7GJ50</accession>
<evidence type="ECO:0000313" key="2">
    <source>
        <dbReference type="EMBL" id="MBW8687747.1"/>
    </source>
</evidence>